<dbReference type="Proteomes" id="UP000325313">
    <property type="component" value="Unassembled WGS sequence"/>
</dbReference>
<organism evidence="1 2">
    <name type="scientific">Puccinia graminis f. sp. tritici</name>
    <dbReference type="NCBI Taxonomy" id="56615"/>
    <lineage>
        <taxon>Eukaryota</taxon>
        <taxon>Fungi</taxon>
        <taxon>Dikarya</taxon>
        <taxon>Basidiomycota</taxon>
        <taxon>Pucciniomycotina</taxon>
        <taxon>Pucciniomycetes</taxon>
        <taxon>Pucciniales</taxon>
        <taxon>Pucciniaceae</taxon>
        <taxon>Puccinia</taxon>
    </lineage>
</organism>
<accession>A0A5B0NJD3</accession>
<evidence type="ECO:0000313" key="2">
    <source>
        <dbReference type="Proteomes" id="UP000325313"/>
    </source>
</evidence>
<proteinExistence type="predicted"/>
<name>A0A5B0NJD3_PUCGR</name>
<sequence>MPTLPEPLAPHNTYVWGNLKQGLDNWLHTPHDAEELISWHIVVNRSSIIVLAVVLEGHMRVETSSSNDVSKQQFHRVYKFPPFQDYHDMWGHT</sequence>
<protein>
    <submittedName>
        <fullName evidence="1">Uncharacterized protein</fullName>
    </submittedName>
</protein>
<reference evidence="1 2" key="1">
    <citation type="submission" date="2019-05" db="EMBL/GenBank/DDBJ databases">
        <title>Emergence of the Ug99 lineage of the wheat stem rust pathogen through somatic hybridization.</title>
        <authorList>
            <person name="Li F."/>
            <person name="Upadhyaya N.M."/>
            <person name="Sperschneider J."/>
            <person name="Matny O."/>
            <person name="Nguyen-Phuc H."/>
            <person name="Mago R."/>
            <person name="Raley C."/>
            <person name="Miller M.E."/>
            <person name="Silverstein K.A.T."/>
            <person name="Henningsen E."/>
            <person name="Hirsch C.D."/>
            <person name="Visser B."/>
            <person name="Pretorius Z.A."/>
            <person name="Steffenson B.J."/>
            <person name="Schwessinger B."/>
            <person name="Dodds P.N."/>
            <person name="Figueroa M."/>
        </authorList>
    </citation>
    <scope>NUCLEOTIDE SEQUENCE [LARGE SCALE GENOMIC DNA]</scope>
    <source>
        <strain evidence="1 2">Ug99</strain>
    </source>
</reference>
<dbReference type="AlphaFoldDB" id="A0A5B0NJD3"/>
<comment type="caution">
    <text evidence="1">The sequence shown here is derived from an EMBL/GenBank/DDBJ whole genome shotgun (WGS) entry which is preliminary data.</text>
</comment>
<evidence type="ECO:0000313" key="1">
    <source>
        <dbReference type="EMBL" id="KAA1088883.1"/>
    </source>
</evidence>
<dbReference type="EMBL" id="VDEP01000405">
    <property type="protein sequence ID" value="KAA1088883.1"/>
    <property type="molecule type" value="Genomic_DNA"/>
</dbReference>
<gene>
    <name evidence="1" type="ORF">PGTUg99_033734</name>
</gene>